<dbReference type="PANTHER" id="PTHR42788:SF13">
    <property type="entry name" value="ALIPHATIC SULFONATES IMPORT ATP-BINDING PROTEIN SSUB"/>
    <property type="match status" value="1"/>
</dbReference>
<dbReference type="InterPro" id="IPR050166">
    <property type="entry name" value="ABC_transporter_ATP-bind"/>
</dbReference>
<evidence type="ECO:0000313" key="5">
    <source>
        <dbReference type="EMBL" id="BBB90023.1"/>
    </source>
</evidence>
<dbReference type="Proteomes" id="UP000276437">
    <property type="component" value="Chromosome"/>
</dbReference>
<dbReference type="RefSeq" id="WP_126306453.1">
    <property type="nucleotide sequence ID" value="NZ_AP018449.1"/>
</dbReference>
<dbReference type="InterPro" id="IPR003439">
    <property type="entry name" value="ABC_transporter-like_ATP-bd"/>
</dbReference>
<dbReference type="EMBL" id="AP018449">
    <property type="protein sequence ID" value="BBB90023.1"/>
    <property type="molecule type" value="Genomic_DNA"/>
</dbReference>
<organism evidence="5 6">
    <name type="scientific">Methylomusa anaerophila</name>
    <dbReference type="NCBI Taxonomy" id="1930071"/>
    <lineage>
        <taxon>Bacteria</taxon>
        <taxon>Bacillati</taxon>
        <taxon>Bacillota</taxon>
        <taxon>Negativicutes</taxon>
        <taxon>Selenomonadales</taxon>
        <taxon>Sporomusaceae</taxon>
        <taxon>Methylomusa</taxon>
    </lineage>
</organism>
<evidence type="ECO:0000256" key="1">
    <source>
        <dbReference type="ARBA" id="ARBA00022448"/>
    </source>
</evidence>
<dbReference type="GO" id="GO:0005524">
    <property type="term" value="F:ATP binding"/>
    <property type="evidence" value="ECO:0007669"/>
    <property type="project" value="UniProtKB-KW"/>
</dbReference>
<gene>
    <name evidence="5" type="primary">ssuB_3</name>
    <name evidence="5" type="ORF">MAMMFC1_00667</name>
</gene>
<dbReference type="PROSITE" id="PS50893">
    <property type="entry name" value="ABC_TRANSPORTER_2"/>
    <property type="match status" value="1"/>
</dbReference>
<dbReference type="InterPro" id="IPR003593">
    <property type="entry name" value="AAA+_ATPase"/>
</dbReference>
<dbReference type="SMART" id="SM00382">
    <property type="entry name" value="AAA"/>
    <property type="match status" value="1"/>
</dbReference>
<dbReference type="Pfam" id="PF00005">
    <property type="entry name" value="ABC_tran"/>
    <property type="match status" value="1"/>
</dbReference>
<evidence type="ECO:0000259" key="4">
    <source>
        <dbReference type="PROSITE" id="PS50893"/>
    </source>
</evidence>
<name>A0A348AG25_9FIRM</name>
<dbReference type="OrthoDB" id="9802264at2"/>
<keyword evidence="3 5" id="KW-0067">ATP-binding</keyword>
<feature type="domain" description="ABC transporter" evidence="4">
    <location>
        <begin position="9"/>
        <end position="237"/>
    </location>
</feature>
<keyword evidence="5" id="KW-0378">Hydrolase</keyword>
<dbReference type="InterPro" id="IPR027417">
    <property type="entry name" value="P-loop_NTPase"/>
</dbReference>
<keyword evidence="6" id="KW-1185">Reference proteome</keyword>
<dbReference type="CDD" id="cd03293">
    <property type="entry name" value="ABC_NrtD_SsuB_transporters"/>
    <property type="match status" value="1"/>
</dbReference>
<dbReference type="EC" id="3.6.3.-" evidence="5"/>
<dbReference type="InterPro" id="IPR017871">
    <property type="entry name" value="ABC_transporter-like_CS"/>
</dbReference>
<proteinExistence type="predicted"/>
<keyword evidence="2" id="KW-0547">Nucleotide-binding</keyword>
<sequence length="259" mass="29310">MDGSKLYDLQINNLSKTFFLNQNPVEVLKNIQLDVVSGEFLSIVGASGCGKSTLLRLIVGLDENYTGSLTISDNNDNTPKKVSLIFQEHRLFPWFTVTENVAFGLGSNYKGNKDKIVKEHIELVGLGEFTHCYPRQLSGGMRQRIAIARALVSKPDILLLDEPFGALDAMTRIRMQQELLGIWKRGQTTMIIVTHDIDEAVYLGDRVAVMDSSPGSFKKIVDVTLSRPRDRNSYDFASIKKEIYREFFNEEEMPYDFTI</sequence>
<dbReference type="GO" id="GO:0016887">
    <property type="term" value="F:ATP hydrolysis activity"/>
    <property type="evidence" value="ECO:0007669"/>
    <property type="project" value="InterPro"/>
</dbReference>
<dbReference type="PROSITE" id="PS00211">
    <property type="entry name" value="ABC_TRANSPORTER_1"/>
    <property type="match status" value="1"/>
</dbReference>
<evidence type="ECO:0000256" key="2">
    <source>
        <dbReference type="ARBA" id="ARBA00022741"/>
    </source>
</evidence>
<dbReference type="SUPFAM" id="SSF52540">
    <property type="entry name" value="P-loop containing nucleoside triphosphate hydrolases"/>
    <property type="match status" value="1"/>
</dbReference>
<evidence type="ECO:0000313" key="6">
    <source>
        <dbReference type="Proteomes" id="UP000276437"/>
    </source>
</evidence>
<evidence type="ECO:0000256" key="3">
    <source>
        <dbReference type="ARBA" id="ARBA00022840"/>
    </source>
</evidence>
<accession>A0A348AG25</accession>
<keyword evidence="1" id="KW-0813">Transport</keyword>
<reference evidence="5 6" key="1">
    <citation type="journal article" date="2018" name="Int. J. Syst. Evol. Microbiol.">
        <title>Methylomusa anaerophila gen. nov., sp. nov., an anaerobic methanol-utilizing bacterium isolated from a microbial fuel cell.</title>
        <authorList>
            <person name="Amano N."/>
            <person name="Yamamuro A."/>
            <person name="Miyahara M."/>
            <person name="Kouzuma A."/>
            <person name="Abe T."/>
            <person name="Watanabe K."/>
        </authorList>
    </citation>
    <scope>NUCLEOTIDE SEQUENCE [LARGE SCALE GENOMIC DNA]</scope>
    <source>
        <strain evidence="5 6">MMFC1</strain>
    </source>
</reference>
<dbReference type="PANTHER" id="PTHR42788">
    <property type="entry name" value="TAURINE IMPORT ATP-BINDING PROTEIN-RELATED"/>
    <property type="match status" value="1"/>
</dbReference>
<dbReference type="KEGG" id="mana:MAMMFC1_00667"/>
<dbReference type="Gene3D" id="3.40.50.300">
    <property type="entry name" value="P-loop containing nucleotide triphosphate hydrolases"/>
    <property type="match status" value="1"/>
</dbReference>
<protein>
    <submittedName>
        <fullName evidence="5">Aliphatic sulfonates import ATP-binding protein SsuB</fullName>
        <ecNumber evidence="5">3.6.3.-</ecNumber>
    </submittedName>
</protein>
<dbReference type="AlphaFoldDB" id="A0A348AG25"/>